<proteinExistence type="predicted"/>
<protein>
    <submittedName>
        <fullName evidence="1">Alanine dehydrogenase domain protein</fullName>
        <ecNumber evidence="1">1.4.1.1</ecNumber>
    </submittedName>
</protein>
<reference evidence="1 2" key="1">
    <citation type="submission" date="2017-02" db="EMBL/GenBank/DDBJ databases">
        <title>Complete genome sequences of Mycobacterium kansasii strains isolated from rhesus macaques.</title>
        <authorList>
            <person name="Panda A."/>
            <person name="Nagaraj S."/>
            <person name="Zhao X."/>
            <person name="Tettelin H."/>
            <person name="Detolla L.J."/>
        </authorList>
    </citation>
    <scope>NUCLEOTIDE SEQUENCE [LARGE SCALE GENOMIC DNA]</scope>
    <source>
        <strain evidence="1 2">11-3813</strain>
    </source>
</reference>
<keyword evidence="1" id="KW-0560">Oxidoreductase</keyword>
<dbReference type="Proteomes" id="UP000189229">
    <property type="component" value="Unassembled WGS sequence"/>
</dbReference>
<gene>
    <name evidence="1" type="ORF">BZL30_8677</name>
</gene>
<dbReference type="GO" id="GO:0005886">
    <property type="term" value="C:plasma membrane"/>
    <property type="evidence" value="ECO:0007669"/>
    <property type="project" value="TreeGrafter"/>
</dbReference>
<evidence type="ECO:0000313" key="2">
    <source>
        <dbReference type="Proteomes" id="UP000189229"/>
    </source>
</evidence>
<organism evidence="1 2">
    <name type="scientific">Mycobacterium kansasii</name>
    <dbReference type="NCBI Taxonomy" id="1768"/>
    <lineage>
        <taxon>Bacteria</taxon>
        <taxon>Bacillati</taxon>
        <taxon>Actinomycetota</taxon>
        <taxon>Actinomycetes</taxon>
        <taxon>Mycobacteriales</taxon>
        <taxon>Mycobacteriaceae</taxon>
        <taxon>Mycobacterium</taxon>
    </lineage>
</organism>
<dbReference type="PANTHER" id="PTHR42795">
    <property type="entry name" value="ALANINE DEHYDROGENASE"/>
    <property type="match status" value="1"/>
</dbReference>
<dbReference type="GO" id="GO:0000286">
    <property type="term" value="F:alanine dehydrogenase activity"/>
    <property type="evidence" value="ECO:0007669"/>
    <property type="project" value="UniProtKB-EC"/>
</dbReference>
<accession>A0A1V3WF25</accession>
<dbReference type="GO" id="GO:0006524">
    <property type="term" value="P:alanine catabolic process"/>
    <property type="evidence" value="ECO:0007669"/>
    <property type="project" value="TreeGrafter"/>
</dbReference>
<dbReference type="EMBL" id="MVBM01000010">
    <property type="protein sequence ID" value="OOK65584.1"/>
    <property type="molecule type" value="Genomic_DNA"/>
</dbReference>
<dbReference type="SUPFAM" id="SSF52283">
    <property type="entry name" value="Formate/glycerate dehydrogenase catalytic domain-like"/>
    <property type="match status" value="1"/>
</dbReference>
<evidence type="ECO:0000313" key="1">
    <source>
        <dbReference type="EMBL" id="OOK65584.1"/>
    </source>
</evidence>
<dbReference type="AlphaFoldDB" id="A0A1V3WF25"/>
<dbReference type="Gene3D" id="3.40.50.720">
    <property type="entry name" value="NAD(P)-binding Rossmann-like Domain"/>
    <property type="match status" value="2"/>
</dbReference>
<dbReference type="PANTHER" id="PTHR42795:SF1">
    <property type="entry name" value="ALANINE DEHYDROGENASE"/>
    <property type="match status" value="1"/>
</dbReference>
<comment type="caution">
    <text evidence="1">The sequence shown here is derived from an EMBL/GenBank/DDBJ whole genome shotgun (WGS) entry which is preliminary data.</text>
</comment>
<dbReference type="EC" id="1.4.1.1" evidence="1"/>
<name>A0A1V3WF25_MYCKA</name>
<sequence length="37" mass="3816">MTSIAYETVQTVDGELPLLAPMSEVAGRLGAQVGPTI</sequence>